<organism evidence="3 4">
    <name type="scientific">bacterium (Candidatus Gribaldobacteria) CG10_big_fil_rev_8_21_14_0_10_37_21</name>
    <dbReference type="NCBI Taxonomy" id="2014275"/>
    <lineage>
        <taxon>Bacteria</taxon>
        <taxon>Candidatus Gribaldobacteria</taxon>
    </lineage>
</organism>
<dbReference type="SUPFAM" id="SSF53335">
    <property type="entry name" value="S-adenosyl-L-methionine-dependent methyltransferases"/>
    <property type="match status" value="1"/>
</dbReference>
<sequence>MPTEKVNKIEEVLDKIFHNSETIYGLQEFSDISLGDVLEITEQEKDKFYLKDIKSGQQRIVFDEQKQKGRPEEIIRQLWLYKLHNNYGYPLEQIETEKSVHFGKEIHTKAADIVVYKKDKITPYIIIETKSPTDKKGIEQLKSYLSAEGAEIGLWSNGQKRIILYRPYPKEFSDTLPDLPKFNQTIDDLLEAKKNLLDYTDPKANLKQMIESMQELVLANAGGDVFNEVFKLIYAKLFDESEAKYNRQGNEIYFRKYKDSSKTYQVINDLFKKAVKKWPGTFLEQDNLKLSPDHLSIIVGELEKARLFGSDLSIIDEAFEYLIPEVAKGKKGQYFTPRHAISMAVKMLNPKKDEFIIDPACGSGGFLISAMYQVKDNYLNKNEEAMREYAKDHIWGIDFADEISKVSRALMLIAGDGKSHIFKLNTLDPREWQGENSDLLNARAQLQTRLLNMDNSVDNADNQRSFHYFNFDILLTNPPFAGEIKDSGILRQYFFGKKKSKLVNKVERHILFIERVLDMIRPGGRLAIVLPQGVLNNTNMEYVREYLFDKARVLAVVGLAINTFKPHTGTKTSILFLQKWGREAGEPLKDYPIFMAVSKKSGKDNSGNYVFKKDTNGSPVHDSRGRKVLDHDLDQIANEFIKFAKKEKLDFWM</sequence>
<accession>A0A2H0UTP4</accession>
<dbReference type="Pfam" id="PF02384">
    <property type="entry name" value="N6_Mtase"/>
    <property type="match status" value="1"/>
</dbReference>
<dbReference type="InterPro" id="IPR052916">
    <property type="entry name" value="Type-I_RE_MTase_Subunit"/>
</dbReference>
<keyword evidence="3" id="KW-0808">Transferase</keyword>
<dbReference type="InterPro" id="IPR003356">
    <property type="entry name" value="DNA_methylase_A-5"/>
</dbReference>
<reference evidence="4" key="1">
    <citation type="submission" date="2017-09" db="EMBL/GenBank/DDBJ databases">
        <title>Depth-based differentiation of microbial function through sediment-hosted aquifers and enrichment of novel symbionts in the deep terrestrial subsurface.</title>
        <authorList>
            <person name="Probst A.J."/>
            <person name="Ladd B."/>
            <person name="Jarett J.K."/>
            <person name="Geller-Mcgrath D.E."/>
            <person name="Sieber C.M.K."/>
            <person name="Emerson J.B."/>
            <person name="Anantharaman K."/>
            <person name="Thomas B.C."/>
            <person name="Malmstrom R."/>
            <person name="Stieglmeier M."/>
            <person name="Klingl A."/>
            <person name="Woyke T."/>
            <person name="Ryan C.M."/>
            <person name="Banfield J.F."/>
        </authorList>
    </citation>
    <scope>NUCLEOTIDE SEQUENCE [LARGE SCALE GENOMIC DNA]</scope>
</reference>
<dbReference type="PANTHER" id="PTHR42998">
    <property type="entry name" value="TYPE I RESTRICTION ENZYME HINDVIIP M PROTEIN-RELATED"/>
    <property type="match status" value="1"/>
</dbReference>
<dbReference type="InterPro" id="IPR029063">
    <property type="entry name" value="SAM-dependent_MTases_sf"/>
</dbReference>
<gene>
    <name evidence="3" type="ORF">COU05_03245</name>
</gene>
<dbReference type="GO" id="GO:0008170">
    <property type="term" value="F:N-methyltransferase activity"/>
    <property type="evidence" value="ECO:0007669"/>
    <property type="project" value="InterPro"/>
</dbReference>
<dbReference type="GO" id="GO:0032259">
    <property type="term" value="P:methylation"/>
    <property type="evidence" value="ECO:0007669"/>
    <property type="project" value="UniProtKB-KW"/>
</dbReference>
<dbReference type="PANTHER" id="PTHR42998:SF1">
    <property type="entry name" value="TYPE I RESTRICTION ENZYME HINDI METHYLASE SUBUNIT"/>
    <property type="match status" value="1"/>
</dbReference>
<dbReference type="GO" id="GO:0003677">
    <property type="term" value="F:DNA binding"/>
    <property type="evidence" value="ECO:0007669"/>
    <property type="project" value="InterPro"/>
</dbReference>
<dbReference type="EMBL" id="PFAX01000033">
    <property type="protein sequence ID" value="PIR90077.1"/>
    <property type="molecule type" value="Genomic_DNA"/>
</dbReference>
<evidence type="ECO:0000259" key="2">
    <source>
        <dbReference type="Pfam" id="PF13588"/>
    </source>
</evidence>
<dbReference type="Proteomes" id="UP000230132">
    <property type="component" value="Unassembled WGS sequence"/>
</dbReference>
<protein>
    <submittedName>
        <fullName evidence="3">SAM-dependent methyltransferase</fullName>
    </submittedName>
</protein>
<dbReference type="AlphaFoldDB" id="A0A2H0UTP4"/>
<dbReference type="Gene3D" id="3.40.50.150">
    <property type="entry name" value="Vaccinia Virus protein VP39"/>
    <property type="match status" value="1"/>
</dbReference>
<proteinExistence type="predicted"/>
<keyword evidence="3" id="KW-0489">Methyltransferase</keyword>
<dbReference type="Pfam" id="PF13588">
    <property type="entry name" value="HSDR_N_2"/>
    <property type="match status" value="1"/>
</dbReference>
<comment type="caution">
    <text evidence="3">The sequence shown here is derived from an EMBL/GenBank/DDBJ whole genome shotgun (WGS) entry which is preliminary data.</text>
</comment>
<evidence type="ECO:0000313" key="3">
    <source>
        <dbReference type="EMBL" id="PIR90077.1"/>
    </source>
</evidence>
<feature type="domain" description="DNA methylase adenine-specific" evidence="1">
    <location>
        <begin position="314"/>
        <end position="605"/>
    </location>
</feature>
<dbReference type="InterPro" id="IPR029464">
    <property type="entry name" value="HSDR_N"/>
</dbReference>
<evidence type="ECO:0000313" key="4">
    <source>
        <dbReference type="Proteomes" id="UP000230132"/>
    </source>
</evidence>
<feature type="domain" description="Type I restriction enzyme R protein N-terminal" evidence="2">
    <location>
        <begin position="71"/>
        <end position="180"/>
    </location>
</feature>
<name>A0A2H0UTP4_9BACT</name>
<dbReference type="PRINTS" id="PR00507">
    <property type="entry name" value="N12N6MTFRASE"/>
</dbReference>
<evidence type="ECO:0000259" key="1">
    <source>
        <dbReference type="Pfam" id="PF02384"/>
    </source>
</evidence>